<name>A0A1H9M599_9EURY</name>
<dbReference type="InterPro" id="IPR036188">
    <property type="entry name" value="FAD/NAD-bd_sf"/>
</dbReference>
<dbReference type="STRING" id="1186196.SAMN04489841_3212"/>
<dbReference type="AlphaFoldDB" id="A0A1H9M599"/>
<dbReference type="Proteomes" id="UP000199114">
    <property type="component" value="Unassembled WGS sequence"/>
</dbReference>
<organism evidence="2 3">
    <name type="scientific">Natrinema salaciae</name>
    <dbReference type="NCBI Taxonomy" id="1186196"/>
    <lineage>
        <taxon>Archaea</taxon>
        <taxon>Methanobacteriati</taxon>
        <taxon>Methanobacteriota</taxon>
        <taxon>Stenosarchaea group</taxon>
        <taxon>Halobacteria</taxon>
        <taxon>Halobacteriales</taxon>
        <taxon>Natrialbaceae</taxon>
        <taxon>Natrinema</taxon>
    </lineage>
</organism>
<dbReference type="GO" id="GO:0071949">
    <property type="term" value="F:FAD binding"/>
    <property type="evidence" value="ECO:0007669"/>
    <property type="project" value="InterPro"/>
</dbReference>
<dbReference type="GO" id="GO:0016628">
    <property type="term" value="F:oxidoreductase activity, acting on the CH-CH group of donors, NAD or NADP as acceptor"/>
    <property type="evidence" value="ECO:0007669"/>
    <property type="project" value="InterPro"/>
</dbReference>
<protein>
    <submittedName>
        <fullName evidence="2">Geranylgeranyl reductase family</fullName>
    </submittedName>
</protein>
<dbReference type="SUPFAM" id="SSF51905">
    <property type="entry name" value="FAD/NAD(P)-binding domain"/>
    <property type="match status" value="1"/>
</dbReference>
<dbReference type="InterPro" id="IPR050407">
    <property type="entry name" value="Geranylgeranyl_reductase"/>
</dbReference>
<dbReference type="PRINTS" id="PR00420">
    <property type="entry name" value="RNGMNOXGNASE"/>
</dbReference>
<gene>
    <name evidence="2" type="ORF">SAMN04489841_3212</name>
</gene>
<dbReference type="InterPro" id="IPR002938">
    <property type="entry name" value="FAD-bd"/>
</dbReference>
<accession>A0A1H9M599</accession>
<dbReference type="Pfam" id="PF01494">
    <property type="entry name" value="FAD_binding_3"/>
    <property type="match status" value="1"/>
</dbReference>
<evidence type="ECO:0000259" key="1">
    <source>
        <dbReference type="Pfam" id="PF01494"/>
    </source>
</evidence>
<dbReference type="Gene3D" id="3.50.50.60">
    <property type="entry name" value="FAD/NAD(P)-binding domain"/>
    <property type="match status" value="1"/>
</dbReference>
<sequence length="390" mass="42565">MTSPEDDAGIGETVSRSYLLSGENVADMYDFVVVGVGPPGARFARRAAEDGYDVLALEKGSIGEPLACSGHVSTDVWTFTGEGAREELFQNEIYGARFHVGGPHSDAYPFYKRDVASNVVDRVGLDRHLADLAREAGADVREGHTVTAVTEHRDRVAVVANGPDGTVEFEAKMLAGCDGPRSRVRDELGLPQPEELLHGVLAFSEEEDHQDFVDVHLTPPTFFAWRIPRGEAGVEYGLAAPPGVQVTKHFEELIDGYEIDVSHRCSGAIPIGPPDRVTTRRAFLVGDAAAQTKPFTGGGILYSMTSADHAAREIDPDRPTTLAAYERAWRDDLEREQTLGRWIRRAYSLPEPVQRLGLGALSGEIGVHMDRPTSLASPSHLRALLSRFRR</sequence>
<evidence type="ECO:0000313" key="2">
    <source>
        <dbReference type="EMBL" id="SER18910.1"/>
    </source>
</evidence>
<dbReference type="NCBIfam" id="TIGR02032">
    <property type="entry name" value="GG-red-SF"/>
    <property type="match status" value="1"/>
</dbReference>
<evidence type="ECO:0000313" key="3">
    <source>
        <dbReference type="Proteomes" id="UP000199114"/>
    </source>
</evidence>
<dbReference type="InterPro" id="IPR011777">
    <property type="entry name" value="Geranylgeranyl_Rdtase_fam"/>
</dbReference>
<feature type="domain" description="FAD-binding" evidence="1">
    <location>
        <begin position="32"/>
        <end position="195"/>
    </location>
</feature>
<reference evidence="3" key="1">
    <citation type="submission" date="2016-10" db="EMBL/GenBank/DDBJ databases">
        <authorList>
            <person name="Varghese N."/>
            <person name="Submissions S."/>
        </authorList>
    </citation>
    <scope>NUCLEOTIDE SEQUENCE [LARGE SCALE GENOMIC DNA]</scope>
    <source>
        <strain evidence="3">DSM 25055</strain>
    </source>
</reference>
<dbReference type="PANTHER" id="PTHR42685:SF21">
    <property type="entry name" value="DEHYDROGENASE (FLAVOPROTEIN)-LIKE PROTEIN"/>
    <property type="match status" value="1"/>
</dbReference>
<keyword evidence="3" id="KW-1185">Reference proteome</keyword>
<dbReference type="EMBL" id="FOFD01000004">
    <property type="protein sequence ID" value="SER18910.1"/>
    <property type="molecule type" value="Genomic_DNA"/>
</dbReference>
<proteinExistence type="predicted"/>
<dbReference type="PANTHER" id="PTHR42685">
    <property type="entry name" value="GERANYLGERANYL DIPHOSPHATE REDUCTASE"/>
    <property type="match status" value="1"/>
</dbReference>